<dbReference type="CDD" id="cd00075">
    <property type="entry name" value="HATPase"/>
    <property type="match status" value="1"/>
</dbReference>
<dbReference type="InterPro" id="IPR035965">
    <property type="entry name" value="PAS-like_dom_sf"/>
</dbReference>
<keyword evidence="15" id="KW-1185">Reference proteome</keyword>
<dbReference type="Proteomes" id="UP000199071">
    <property type="component" value="Unassembled WGS sequence"/>
</dbReference>
<sequence>MASDDTEDKGSRIAPPEVPAFRRLFEARWIIVAFAALLAILAFTGMVGWTPALVLLGGLVFFVALIGRSGSVARPASVSRPTEQIWPETGIKLFSEALPDPCMVLDRRGVVRFANSRAIAAFSIRPGDPLAFRLRVPDLLAAFDRVAKGGPAEGVEFAERVPTERWFAAWFAPFDAGHRQGNFIALILDDLTERHRSERIRVDFVANASHELRTPLASLAGFIETLQGPARNDTEARERFLGVMQEQANRMSRLVDDLLSLSRIEMKQHVRPSGEVDLCSVIRHLGDALEPLSSEMKVTIEADLPETPVLVAGDRDELIQVFENLLENACKYGQSGGRVEVAVNPARGEEGSTVTVRDFGPGIPAEHIPRLTERFYRIDVDASRKHRGTGLGLAIVKHILARHQARMSVESRPGEGAVFRVIFPQGAAQAVPEPREISDISQTVTSS</sequence>
<dbReference type="InterPro" id="IPR005467">
    <property type="entry name" value="His_kinase_dom"/>
</dbReference>
<dbReference type="InterPro" id="IPR036097">
    <property type="entry name" value="HisK_dim/P_sf"/>
</dbReference>
<keyword evidence="12" id="KW-0812">Transmembrane</keyword>
<evidence type="ECO:0000259" key="13">
    <source>
        <dbReference type="PROSITE" id="PS50109"/>
    </source>
</evidence>
<dbReference type="Pfam" id="PF08448">
    <property type="entry name" value="PAS_4"/>
    <property type="match status" value="1"/>
</dbReference>
<dbReference type="Gene3D" id="1.10.287.130">
    <property type="match status" value="1"/>
</dbReference>
<dbReference type="Pfam" id="PF02518">
    <property type="entry name" value="HATPase_c"/>
    <property type="match status" value="1"/>
</dbReference>
<evidence type="ECO:0000256" key="2">
    <source>
        <dbReference type="ARBA" id="ARBA00004236"/>
    </source>
</evidence>
<keyword evidence="11 12" id="KW-0472">Membrane</keyword>
<keyword evidence="5" id="KW-0597">Phosphoprotein</keyword>
<organism evidence="14 15">
    <name type="scientific">Bauldia litoralis</name>
    <dbReference type="NCBI Taxonomy" id="665467"/>
    <lineage>
        <taxon>Bacteria</taxon>
        <taxon>Pseudomonadati</taxon>
        <taxon>Pseudomonadota</taxon>
        <taxon>Alphaproteobacteria</taxon>
        <taxon>Hyphomicrobiales</taxon>
        <taxon>Kaistiaceae</taxon>
        <taxon>Bauldia</taxon>
    </lineage>
</organism>
<dbReference type="GO" id="GO:0004721">
    <property type="term" value="F:phosphoprotein phosphatase activity"/>
    <property type="evidence" value="ECO:0007669"/>
    <property type="project" value="TreeGrafter"/>
</dbReference>
<dbReference type="EC" id="2.7.13.3" evidence="3"/>
<evidence type="ECO:0000313" key="15">
    <source>
        <dbReference type="Proteomes" id="UP000199071"/>
    </source>
</evidence>
<dbReference type="Gene3D" id="3.30.450.20">
    <property type="entry name" value="PAS domain"/>
    <property type="match status" value="1"/>
</dbReference>
<gene>
    <name evidence="14" type="ORF">SAMN02982931_04132</name>
</gene>
<keyword evidence="9" id="KW-0067">ATP-binding</keyword>
<dbReference type="GO" id="GO:0000155">
    <property type="term" value="F:phosphorelay sensor kinase activity"/>
    <property type="evidence" value="ECO:0007669"/>
    <property type="project" value="InterPro"/>
</dbReference>
<evidence type="ECO:0000256" key="3">
    <source>
        <dbReference type="ARBA" id="ARBA00012438"/>
    </source>
</evidence>
<dbReference type="AlphaFoldDB" id="A0A1G6E583"/>
<dbReference type="InterPro" id="IPR013656">
    <property type="entry name" value="PAS_4"/>
</dbReference>
<comment type="catalytic activity">
    <reaction evidence="1">
        <text>ATP + protein L-histidine = ADP + protein N-phospho-L-histidine.</text>
        <dbReference type="EC" id="2.7.13.3"/>
    </reaction>
</comment>
<evidence type="ECO:0000256" key="7">
    <source>
        <dbReference type="ARBA" id="ARBA00022741"/>
    </source>
</evidence>
<dbReference type="SMART" id="SM00387">
    <property type="entry name" value="HATPase_c"/>
    <property type="match status" value="1"/>
</dbReference>
<evidence type="ECO:0000256" key="9">
    <source>
        <dbReference type="ARBA" id="ARBA00022840"/>
    </source>
</evidence>
<dbReference type="InterPro" id="IPR003594">
    <property type="entry name" value="HATPase_dom"/>
</dbReference>
<dbReference type="FunFam" id="1.10.287.130:FF:000008">
    <property type="entry name" value="Two-component sensor histidine kinase"/>
    <property type="match status" value="1"/>
</dbReference>
<evidence type="ECO:0000256" key="10">
    <source>
        <dbReference type="ARBA" id="ARBA00023012"/>
    </source>
</evidence>
<evidence type="ECO:0000256" key="5">
    <source>
        <dbReference type="ARBA" id="ARBA00022553"/>
    </source>
</evidence>
<protein>
    <recommendedName>
        <fullName evidence="3">histidine kinase</fullName>
        <ecNumber evidence="3">2.7.13.3</ecNumber>
    </recommendedName>
</protein>
<dbReference type="OrthoDB" id="9813151at2"/>
<dbReference type="EMBL" id="FMXQ01000010">
    <property type="protein sequence ID" value="SDB52551.1"/>
    <property type="molecule type" value="Genomic_DNA"/>
</dbReference>
<keyword evidence="10" id="KW-0902">Two-component regulatory system</keyword>
<reference evidence="14 15" key="1">
    <citation type="submission" date="2016-10" db="EMBL/GenBank/DDBJ databases">
        <authorList>
            <person name="de Groot N.N."/>
        </authorList>
    </citation>
    <scope>NUCLEOTIDE SEQUENCE [LARGE SCALE GENOMIC DNA]</scope>
    <source>
        <strain evidence="14 15">ATCC 35022</strain>
    </source>
</reference>
<dbReference type="InterPro" id="IPR004358">
    <property type="entry name" value="Sig_transdc_His_kin-like_C"/>
</dbReference>
<proteinExistence type="predicted"/>
<feature type="transmembrane region" description="Helical" evidence="12">
    <location>
        <begin position="29"/>
        <end position="46"/>
    </location>
</feature>
<dbReference type="PANTHER" id="PTHR45453">
    <property type="entry name" value="PHOSPHATE REGULON SENSOR PROTEIN PHOR"/>
    <property type="match status" value="1"/>
</dbReference>
<evidence type="ECO:0000256" key="8">
    <source>
        <dbReference type="ARBA" id="ARBA00022777"/>
    </source>
</evidence>
<dbReference type="SUPFAM" id="SSF55874">
    <property type="entry name" value="ATPase domain of HSP90 chaperone/DNA topoisomerase II/histidine kinase"/>
    <property type="match status" value="1"/>
</dbReference>
<dbReference type="SUPFAM" id="SSF47384">
    <property type="entry name" value="Homodimeric domain of signal transducing histidine kinase"/>
    <property type="match status" value="1"/>
</dbReference>
<accession>A0A1G6E583</accession>
<dbReference type="SUPFAM" id="SSF55785">
    <property type="entry name" value="PYP-like sensor domain (PAS domain)"/>
    <property type="match status" value="1"/>
</dbReference>
<dbReference type="Pfam" id="PF00512">
    <property type="entry name" value="HisKA"/>
    <property type="match status" value="1"/>
</dbReference>
<evidence type="ECO:0000256" key="11">
    <source>
        <dbReference type="ARBA" id="ARBA00023136"/>
    </source>
</evidence>
<keyword evidence="7" id="KW-0547">Nucleotide-binding</keyword>
<evidence type="ECO:0000256" key="6">
    <source>
        <dbReference type="ARBA" id="ARBA00022679"/>
    </source>
</evidence>
<dbReference type="PANTHER" id="PTHR45453:SF1">
    <property type="entry name" value="PHOSPHATE REGULON SENSOR PROTEIN PHOR"/>
    <property type="match status" value="1"/>
</dbReference>
<dbReference type="CDD" id="cd00082">
    <property type="entry name" value="HisKA"/>
    <property type="match status" value="1"/>
</dbReference>
<dbReference type="PRINTS" id="PR00344">
    <property type="entry name" value="BCTRLSENSOR"/>
</dbReference>
<dbReference type="SMART" id="SM00388">
    <property type="entry name" value="HisKA"/>
    <property type="match status" value="1"/>
</dbReference>
<evidence type="ECO:0000256" key="4">
    <source>
        <dbReference type="ARBA" id="ARBA00022475"/>
    </source>
</evidence>
<feature type="domain" description="Histidine kinase" evidence="13">
    <location>
        <begin position="207"/>
        <end position="427"/>
    </location>
</feature>
<dbReference type="GO" id="GO:0016036">
    <property type="term" value="P:cellular response to phosphate starvation"/>
    <property type="evidence" value="ECO:0007669"/>
    <property type="project" value="TreeGrafter"/>
</dbReference>
<keyword evidence="4" id="KW-1003">Cell membrane</keyword>
<evidence type="ECO:0000313" key="14">
    <source>
        <dbReference type="EMBL" id="SDB52551.1"/>
    </source>
</evidence>
<dbReference type="STRING" id="665467.SAMN02982931_04132"/>
<evidence type="ECO:0000256" key="1">
    <source>
        <dbReference type="ARBA" id="ARBA00000085"/>
    </source>
</evidence>
<dbReference type="InterPro" id="IPR050351">
    <property type="entry name" value="BphY/WalK/GraS-like"/>
</dbReference>
<dbReference type="FunFam" id="3.30.565.10:FF:000006">
    <property type="entry name" value="Sensor histidine kinase WalK"/>
    <property type="match status" value="1"/>
</dbReference>
<dbReference type="RefSeq" id="WP_090879870.1">
    <property type="nucleotide sequence ID" value="NZ_FMXQ01000010.1"/>
</dbReference>
<keyword evidence="6" id="KW-0808">Transferase</keyword>
<dbReference type="GO" id="GO:0005886">
    <property type="term" value="C:plasma membrane"/>
    <property type="evidence" value="ECO:0007669"/>
    <property type="project" value="UniProtKB-SubCell"/>
</dbReference>
<dbReference type="InterPro" id="IPR003661">
    <property type="entry name" value="HisK_dim/P_dom"/>
</dbReference>
<keyword evidence="8 14" id="KW-0418">Kinase</keyword>
<comment type="subcellular location">
    <subcellularLocation>
        <location evidence="2">Cell membrane</location>
    </subcellularLocation>
</comment>
<dbReference type="PROSITE" id="PS50109">
    <property type="entry name" value="HIS_KIN"/>
    <property type="match status" value="1"/>
</dbReference>
<dbReference type="Gene3D" id="3.30.565.10">
    <property type="entry name" value="Histidine kinase-like ATPase, C-terminal domain"/>
    <property type="match status" value="1"/>
</dbReference>
<keyword evidence="12" id="KW-1133">Transmembrane helix</keyword>
<name>A0A1G6E583_9HYPH</name>
<dbReference type="InterPro" id="IPR036890">
    <property type="entry name" value="HATPase_C_sf"/>
</dbReference>
<dbReference type="GO" id="GO:0005524">
    <property type="term" value="F:ATP binding"/>
    <property type="evidence" value="ECO:0007669"/>
    <property type="project" value="UniProtKB-KW"/>
</dbReference>
<evidence type="ECO:0000256" key="12">
    <source>
        <dbReference type="SAM" id="Phobius"/>
    </source>
</evidence>